<gene>
    <name evidence="1" type="ORF">PMAYCL1PPCAC_26085</name>
</gene>
<sequence length="95" mass="10754">LASITDGHTRWYVQDHNGKIVLKTTHVPGRFLHSQPDGSVNLFPQPEEWTPIKNEDGAWSLQGKDGSWLSAHRTDGSLCTVPIIGESERFWLESW</sequence>
<dbReference type="EMBL" id="BTRK01000005">
    <property type="protein sequence ID" value="GMR55890.1"/>
    <property type="molecule type" value="Genomic_DNA"/>
</dbReference>
<organism evidence="1 2">
    <name type="scientific">Pristionchus mayeri</name>
    <dbReference type="NCBI Taxonomy" id="1317129"/>
    <lineage>
        <taxon>Eukaryota</taxon>
        <taxon>Metazoa</taxon>
        <taxon>Ecdysozoa</taxon>
        <taxon>Nematoda</taxon>
        <taxon>Chromadorea</taxon>
        <taxon>Rhabditida</taxon>
        <taxon>Rhabditina</taxon>
        <taxon>Diplogasteromorpha</taxon>
        <taxon>Diplogasteroidea</taxon>
        <taxon>Neodiplogasteridae</taxon>
        <taxon>Pristionchus</taxon>
    </lineage>
</organism>
<proteinExistence type="predicted"/>
<protein>
    <submittedName>
        <fullName evidence="1">Uncharacterized protein</fullName>
    </submittedName>
</protein>
<dbReference type="SUPFAM" id="SSF50405">
    <property type="entry name" value="Actin-crosslinking proteins"/>
    <property type="match status" value="1"/>
</dbReference>
<dbReference type="AlphaFoldDB" id="A0AAN5I9A4"/>
<feature type="non-terminal residue" evidence="1">
    <location>
        <position position="1"/>
    </location>
</feature>
<evidence type="ECO:0000313" key="1">
    <source>
        <dbReference type="EMBL" id="GMR55890.1"/>
    </source>
</evidence>
<dbReference type="PANTHER" id="PTHR33351">
    <property type="entry name" value="HISACTOPHILIN-1-RELATED"/>
    <property type="match status" value="1"/>
</dbReference>
<dbReference type="Proteomes" id="UP001328107">
    <property type="component" value="Unassembled WGS sequence"/>
</dbReference>
<dbReference type="GO" id="GO:0030041">
    <property type="term" value="P:actin filament polymerization"/>
    <property type="evidence" value="ECO:0007669"/>
    <property type="project" value="TreeGrafter"/>
</dbReference>
<dbReference type="PANTHER" id="PTHR33351:SF1">
    <property type="entry name" value="IG-LIKE DOMAIN-CONTAINING PROTEIN-RELATED"/>
    <property type="match status" value="1"/>
</dbReference>
<reference evidence="2" key="1">
    <citation type="submission" date="2022-10" db="EMBL/GenBank/DDBJ databases">
        <title>Genome assembly of Pristionchus species.</title>
        <authorList>
            <person name="Yoshida K."/>
            <person name="Sommer R.J."/>
        </authorList>
    </citation>
    <scope>NUCLEOTIDE SEQUENCE [LARGE SCALE GENOMIC DNA]</scope>
    <source>
        <strain evidence="2">RS5460</strain>
    </source>
</reference>
<dbReference type="GO" id="GO:0015629">
    <property type="term" value="C:actin cytoskeleton"/>
    <property type="evidence" value="ECO:0007669"/>
    <property type="project" value="TreeGrafter"/>
</dbReference>
<dbReference type="Gene3D" id="2.80.10.50">
    <property type="match status" value="1"/>
</dbReference>
<evidence type="ECO:0000313" key="2">
    <source>
        <dbReference type="Proteomes" id="UP001328107"/>
    </source>
</evidence>
<keyword evidence="2" id="KW-1185">Reference proteome</keyword>
<dbReference type="InterPro" id="IPR052883">
    <property type="entry name" value="Hisactophilin"/>
</dbReference>
<dbReference type="GO" id="GO:0051015">
    <property type="term" value="F:actin filament binding"/>
    <property type="evidence" value="ECO:0007669"/>
    <property type="project" value="TreeGrafter"/>
</dbReference>
<accession>A0AAN5I9A4</accession>
<comment type="caution">
    <text evidence="1">The sequence shown here is derived from an EMBL/GenBank/DDBJ whole genome shotgun (WGS) entry which is preliminary data.</text>
</comment>
<dbReference type="InterPro" id="IPR008999">
    <property type="entry name" value="Actin-crosslinking"/>
</dbReference>
<name>A0AAN5I9A4_9BILA</name>